<dbReference type="Gene3D" id="3.40.50.1110">
    <property type="entry name" value="SGNH hydrolase"/>
    <property type="match status" value="1"/>
</dbReference>
<evidence type="ECO:0000313" key="2">
    <source>
        <dbReference type="EMBL" id="MBM3331712.1"/>
    </source>
</evidence>
<gene>
    <name evidence="2" type="ORF">FJY68_07675</name>
</gene>
<dbReference type="InterPro" id="IPR013830">
    <property type="entry name" value="SGNH_hydro"/>
</dbReference>
<dbReference type="InterPro" id="IPR051532">
    <property type="entry name" value="Ester_Hydrolysis_Enzymes"/>
</dbReference>
<dbReference type="EMBL" id="VGIR01000041">
    <property type="protein sequence ID" value="MBM3331712.1"/>
    <property type="molecule type" value="Genomic_DNA"/>
</dbReference>
<name>A0A937XEI4_UNCW3</name>
<dbReference type="Pfam" id="PF13472">
    <property type="entry name" value="Lipase_GDSL_2"/>
    <property type="match status" value="1"/>
</dbReference>
<protein>
    <recommendedName>
        <fullName evidence="1">SGNH hydrolase-type esterase domain-containing protein</fullName>
    </recommendedName>
</protein>
<organism evidence="2 3">
    <name type="scientific">candidate division WOR-3 bacterium</name>
    <dbReference type="NCBI Taxonomy" id="2052148"/>
    <lineage>
        <taxon>Bacteria</taxon>
        <taxon>Bacteria division WOR-3</taxon>
    </lineage>
</organism>
<dbReference type="AlphaFoldDB" id="A0A937XEI4"/>
<dbReference type="InterPro" id="IPR036514">
    <property type="entry name" value="SGNH_hydro_sf"/>
</dbReference>
<dbReference type="SUPFAM" id="SSF52266">
    <property type="entry name" value="SGNH hydrolase"/>
    <property type="match status" value="1"/>
</dbReference>
<dbReference type="Proteomes" id="UP000779900">
    <property type="component" value="Unassembled WGS sequence"/>
</dbReference>
<proteinExistence type="predicted"/>
<sequence length="180" mass="19676">MRVLCLGDSLTEGTVGVGFIPFLEEMLQGHRYVNLGVNGDTIAGLRRRAERLQERGDAAIVWIGTNDVMMHPDWVTNSAAAEEDYRVLLRTVAAKAGVTFAVSPLIAGDDCAEMYDYSLGRAGEMVRRLSDEAGCRHVDMQASFAWRSGREFTIDGAHLNAAGARLVAEILAEHLRKALI</sequence>
<evidence type="ECO:0000313" key="3">
    <source>
        <dbReference type="Proteomes" id="UP000779900"/>
    </source>
</evidence>
<comment type="caution">
    <text evidence="2">The sequence shown here is derived from an EMBL/GenBank/DDBJ whole genome shotgun (WGS) entry which is preliminary data.</text>
</comment>
<accession>A0A937XEI4</accession>
<dbReference type="PANTHER" id="PTHR30383">
    <property type="entry name" value="THIOESTERASE 1/PROTEASE 1/LYSOPHOSPHOLIPASE L1"/>
    <property type="match status" value="1"/>
</dbReference>
<evidence type="ECO:0000259" key="1">
    <source>
        <dbReference type="Pfam" id="PF13472"/>
    </source>
</evidence>
<dbReference type="PANTHER" id="PTHR30383:SF5">
    <property type="entry name" value="SGNH HYDROLASE-TYPE ESTERASE DOMAIN-CONTAINING PROTEIN"/>
    <property type="match status" value="1"/>
</dbReference>
<dbReference type="GO" id="GO:0004622">
    <property type="term" value="F:phosphatidylcholine lysophospholipase activity"/>
    <property type="evidence" value="ECO:0007669"/>
    <property type="project" value="TreeGrafter"/>
</dbReference>
<feature type="domain" description="SGNH hydrolase-type esterase" evidence="1">
    <location>
        <begin position="5"/>
        <end position="166"/>
    </location>
</feature>
<reference evidence="2" key="1">
    <citation type="submission" date="2019-03" db="EMBL/GenBank/DDBJ databases">
        <title>Lake Tanganyika Metagenome-Assembled Genomes (MAGs).</title>
        <authorList>
            <person name="Tran P."/>
        </authorList>
    </citation>
    <scope>NUCLEOTIDE SEQUENCE</scope>
    <source>
        <strain evidence="2">K_DeepCast_150m_m2_040</strain>
    </source>
</reference>